<comment type="caution">
    <text evidence="14">The sequence shown here is derived from an EMBL/GenBank/DDBJ whole genome shotgun (WGS) entry which is preliminary data.</text>
</comment>
<comment type="catalytic activity">
    <reaction evidence="9">
        <text>1D-myo-inositol 3,4,5,6-tetrakisphosphate + ATP = 1D-myo-inositol 1,3,4,5,6-pentakisphosphate + ADP + H(+)</text>
        <dbReference type="Rhea" id="RHEA:12452"/>
        <dbReference type="ChEBI" id="CHEBI:15378"/>
        <dbReference type="ChEBI" id="CHEBI:30616"/>
        <dbReference type="ChEBI" id="CHEBI:57539"/>
        <dbReference type="ChEBI" id="CHEBI:57733"/>
        <dbReference type="ChEBI" id="CHEBI:456216"/>
        <dbReference type="EC" id="2.7.1.134"/>
    </reaction>
</comment>
<dbReference type="GO" id="GO:0005524">
    <property type="term" value="F:ATP binding"/>
    <property type="evidence" value="ECO:0007669"/>
    <property type="project" value="UniProtKB-KW"/>
</dbReference>
<sequence>MMDSEAAGPRDSDGAMRIGFALLPKKVSRYLTPAIQAAALAEGIELYLIDISKPLSEQGPFNAIIHKLRPNRAWECDLQEYSKLHPDVRVIDRVDGIATLRNRITMLSVLRASDIVLMDPLSSSTVFRVKAPPQVVIPEDMPADEAEQLMLESGMRPPLIVKPVWTDGREGSHGLAVVHDMVSLSNLLKGSVLSSVKPPAVIQEFVEHGGVLFKVYVVGNHTAVSKRPSLGDNYLGNGSGEERTGIMQLPRISCKSVSTGLSAQGDSPSGTPTSVRPSSDASLSDMGMATPSPQNQVVELPPEWFTHQLANELRKRLNMHLFNFDLLRVDAGAEDGVTGESLYFVIDINYFPGVDKIPHFEEKFVQFLQAACKSSVST</sequence>
<dbReference type="AlphaFoldDB" id="A0A250WU41"/>
<dbReference type="STRING" id="1157962.A0A250WU41"/>
<feature type="region of interest" description="Disordered" evidence="11">
    <location>
        <begin position="258"/>
        <end position="294"/>
    </location>
</feature>
<feature type="binding site" evidence="10">
    <location>
        <position position="229"/>
    </location>
    <ligand>
        <name>ATP</name>
        <dbReference type="ChEBI" id="CHEBI:30616"/>
    </ligand>
</feature>
<dbReference type="Gene3D" id="3.30.470.20">
    <property type="entry name" value="ATP-grasp fold, B domain"/>
    <property type="match status" value="1"/>
</dbReference>
<evidence type="ECO:0000259" key="12">
    <source>
        <dbReference type="Pfam" id="PF05770"/>
    </source>
</evidence>
<keyword evidence="7 9" id="KW-0067">ATP-binding</keyword>
<dbReference type="GO" id="GO:0052725">
    <property type="term" value="F:inositol-1,3,4-trisphosphate 6-kinase activity"/>
    <property type="evidence" value="ECO:0007669"/>
    <property type="project" value="InterPro"/>
</dbReference>
<feature type="binding site" evidence="10">
    <location>
        <position position="103"/>
    </location>
    <ligand>
        <name>ATP</name>
        <dbReference type="ChEBI" id="CHEBI:30616"/>
    </ligand>
</feature>
<evidence type="ECO:0000256" key="1">
    <source>
        <dbReference type="ARBA" id="ARBA00009601"/>
    </source>
</evidence>
<feature type="compositionally biased region" description="Polar residues" evidence="11">
    <location>
        <begin position="258"/>
        <end position="282"/>
    </location>
</feature>
<dbReference type="InterPro" id="IPR041429">
    <property type="entry name" value="ITPK1_N"/>
</dbReference>
<evidence type="ECO:0000313" key="14">
    <source>
        <dbReference type="EMBL" id="GAX74276.1"/>
    </source>
</evidence>
<dbReference type="SUPFAM" id="SSF56059">
    <property type="entry name" value="Glutathione synthetase ATP-binding domain-like"/>
    <property type="match status" value="1"/>
</dbReference>
<keyword evidence="4 9" id="KW-0479">Metal-binding</keyword>
<name>A0A250WU41_9CHLO</name>
<proteinExistence type="inferred from homology"/>
<dbReference type="PANTHER" id="PTHR14217">
    <property type="entry name" value="INOSITOL-TETRAKISPHOSPHATE 1-KINASE"/>
    <property type="match status" value="1"/>
</dbReference>
<feature type="binding site" evidence="10">
    <location>
        <position position="67"/>
    </location>
    <ligand>
        <name>1D-myo-inositol 1,3,4-trisphosphate</name>
        <dbReference type="ChEBI" id="CHEBI:58414"/>
    </ligand>
</feature>
<dbReference type="InterPro" id="IPR040464">
    <property type="entry name" value="InsP(3)kin_ATP-grasp"/>
</dbReference>
<protein>
    <recommendedName>
        <fullName evidence="9">Inositol-tetrakisphosphate 1-kinase</fullName>
        <ecNumber evidence="9">2.7.1.134</ecNumber>
    </recommendedName>
</protein>
<dbReference type="GO" id="GO:0047325">
    <property type="term" value="F:inositol-3,4,5,6-tetrakisphosphate 1-kinase activity"/>
    <property type="evidence" value="ECO:0007669"/>
    <property type="project" value="UniProtKB-EC"/>
</dbReference>
<evidence type="ECO:0000256" key="6">
    <source>
        <dbReference type="ARBA" id="ARBA00022777"/>
    </source>
</evidence>
<dbReference type="OrthoDB" id="25308at2759"/>
<reference evidence="14 15" key="1">
    <citation type="submission" date="2017-08" db="EMBL/GenBank/DDBJ databases">
        <title>Acidophilic green algal genome provides insights into adaptation to an acidic environment.</title>
        <authorList>
            <person name="Hirooka S."/>
            <person name="Hirose Y."/>
            <person name="Kanesaki Y."/>
            <person name="Higuchi S."/>
            <person name="Fujiwara T."/>
            <person name="Onuma R."/>
            <person name="Era A."/>
            <person name="Ohbayashi R."/>
            <person name="Uzuka A."/>
            <person name="Nozaki H."/>
            <person name="Yoshikawa H."/>
            <person name="Miyagishima S.Y."/>
        </authorList>
    </citation>
    <scope>NUCLEOTIDE SEQUENCE [LARGE SCALE GENOMIC DNA]</scope>
    <source>
        <strain evidence="14 15">NIES-2499</strain>
    </source>
</reference>
<comment type="subunit">
    <text evidence="2 9">Monomer.</text>
</comment>
<keyword evidence="6 9" id="KW-0418">Kinase</keyword>
<dbReference type="Gene3D" id="3.40.50.11370">
    <property type="match status" value="1"/>
</dbReference>
<evidence type="ECO:0000256" key="5">
    <source>
        <dbReference type="ARBA" id="ARBA00022741"/>
    </source>
</evidence>
<evidence type="ECO:0000256" key="8">
    <source>
        <dbReference type="ARBA" id="ARBA00022842"/>
    </source>
</evidence>
<feature type="binding site" evidence="10">
    <location>
        <position position="173"/>
    </location>
    <ligand>
        <name>1D-myo-inositol 1,3,4-trisphosphate</name>
        <dbReference type="ChEBI" id="CHEBI:58414"/>
    </ligand>
</feature>
<keyword evidence="8 9" id="KW-0460">Magnesium</keyword>
<accession>A0A250WU41</accession>
<feature type="binding site" evidence="10">
    <location>
        <position position="162"/>
    </location>
    <ligand>
        <name>ATP</name>
        <dbReference type="ChEBI" id="CHEBI:30616"/>
    </ligand>
</feature>
<dbReference type="EMBL" id="BEGY01000006">
    <property type="protein sequence ID" value="GAX74276.1"/>
    <property type="molecule type" value="Genomic_DNA"/>
</dbReference>
<dbReference type="GO" id="GO:0000287">
    <property type="term" value="F:magnesium ion binding"/>
    <property type="evidence" value="ECO:0007669"/>
    <property type="project" value="InterPro"/>
</dbReference>
<dbReference type="GO" id="GO:0005737">
    <property type="term" value="C:cytoplasm"/>
    <property type="evidence" value="ECO:0007669"/>
    <property type="project" value="TreeGrafter"/>
</dbReference>
<feature type="binding site" evidence="10">
    <location>
        <begin position="203"/>
        <end position="214"/>
    </location>
    <ligand>
        <name>ATP</name>
        <dbReference type="ChEBI" id="CHEBI:30616"/>
    </ligand>
</feature>
<dbReference type="PIRSF" id="PIRSF038186">
    <property type="entry name" value="ITPK"/>
    <property type="match status" value="1"/>
</dbReference>
<dbReference type="GO" id="GO:0032957">
    <property type="term" value="P:inositol trisphosphate metabolic process"/>
    <property type="evidence" value="ECO:0007669"/>
    <property type="project" value="InterPro"/>
</dbReference>
<feature type="domain" description="Inositol-tetrakisphosphate 1-kinase N-terminal" evidence="13">
    <location>
        <begin position="17"/>
        <end position="97"/>
    </location>
</feature>
<keyword evidence="5 9" id="KW-0547">Nucleotide-binding</keyword>
<feature type="binding site" evidence="10">
    <location>
        <position position="214"/>
    </location>
    <ligand>
        <name>1D-myo-inositol 1,3,4-trisphosphate</name>
        <dbReference type="ChEBI" id="CHEBI:58414"/>
    </ligand>
</feature>
<evidence type="ECO:0000259" key="13">
    <source>
        <dbReference type="Pfam" id="PF17927"/>
    </source>
</evidence>
<evidence type="ECO:0000256" key="10">
    <source>
        <dbReference type="PIRSR" id="PIRSR038186-1"/>
    </source>
</evidence>
<feature type="binding site" evidence="10">
    <location>
        <position position="26"/>
    </location>
    <ligand>
        <name>1D-myo-inositol 1,3,4-trisphosphate</name>
        <dbReference type="ChEBI" id="CHEBI:58414"/>
    </ligand>
</feature>
<dbReference type="Pfam" id="PF17927">
    <property type="entry name" value="Ins134_P3_kin_N"/>
    <property type="match status" value="1"/>
</dbReference>
<evidence type="ECO:0000256" key="2">
    <source>
        <dbReference type="ARBA" id="ARBA00011245"/>
    </source>
</evidence>
<keyword evidence="15" id="KW-1185">Reference proteome</keyword>
<dbReference type="PANTHER" id="PTHR14217:SF39">
    <property type="entry name" value="INOSITOL-TETRAKISPHOSPHATE 1-KINASE 3"/>
    <property type="match status" value="1"/>
</dbReference>
<dbReference type="InterPro" id="IPR008656">
    <property type="entry name" value="Inositol_tetrakis-P_1-kinase"/>
</dbReference>
<evidence type="ECO:0000256" key="9">
    <source>
        <dbReference type="PIRNR" id="PIRNR038186"/>
    </source>
</evidence>
<comment type="similarity">
    <text evidence="1 9">Belongs to the ITPK1 family.</text>
</comment>
<dbReference type="EC" id="2.7.1.134" evidence="9"/>
<dbReference type="Pfam" id="PF05770">
    <property type="entry name" value="Ins134_P3_kin"/>
    <property type="match status" value="1"/>
</dbReference>
<dbReference type="Proteomes" id="UP000232323">
    <property type="component" value="Unassembled WGS sequence"/>
</dbReference>
<feature type="domain" description="Inositol 1,3,4-trisphosphate 5/6-kinase ATP-grasp" evidence="12">
    <location>
        <begin position="128"/>
        <end position="368"/>
    </location>
</feature>
<evidence type="ECO:0000313" key="15">
    <source>
        <dbReference type="Proteomes" id="UP000232323"/>
    </source>
</evidence>
<keyword evidence="3 9" id="KW-0808">Transferase</keyword>
<comment type="cofactor">
    <cofactor evidence="9">
        <name>Mg(2+)</name>
        <dbReference type="ChEBI" id="CHEBI:18420"/>
    </cofactor>
    <text evidence="9">Binds 2 magnesium ions per subunit.</text>
</comment>
<comment type="function">
    <text evidence="9">Kinase that can phosphorylate various inositol polyphosphate such as Ins(3,4,5,6)P4 or Ins(1,3,4)P3.</text>
</comment>
<evidence type="ECO:0000256" key="3">
    <source>
        <dbReference type="ARBA" id="ARBA00022679"/>
    </source>
</evidence>
<dbReference type="GO" id="GO:0052726">
    <property type="term" value="F:inositol-1,3,4-trisphosphate 5-kinase activity"/>
    <property type="evidence" value="ECO:0007669"/>
    <property type="project" value="InterPro"/>
</dbReference>
<evidence type="ECO:0000256" key="7">
    <source>
        <dbReference type="ARBA" id="ARBA00022840"/>
    </source>
</evidence>
<gene>
    <name evidence="14" type="ORF">CEUSTIGMA_g1725.t1</name>
</gene>
<evidence type="ECO:0000256" key="11">
    <source>
        <dbReference type="SAM" id="MobiDB-lite"/>
    </source>
</evidence>
<evidence type="ECO:0000256" key="4">
    <source>
        <dbReference type="ARBA" id="ARBA00022723"/>
    </source>
</evidence>
<organism evidence="14 15">
    <name type="scientific">Chlamydomonas eustigma</name>
    <dbReference type="NCBI Taxonomy" id="1157962"/>
    <lineage>
        <taxon>Eukaryota</taxon>
        <taxon>Viridiplantae</taxon>
        <taxon>Chlorophyta</taxon>
        <taxon>core chlorophytes</taxon>
        <taxon>Chlorophyceae</taxon>
        <taxon>CS clade</taxon>
        <taxon>Chlamydomonadales</taxon>
        <taxon>Chlamydomonadaceae</taxon>
        <taxon>Chlamydomonas</taxon>
    </lineage>
</organism>
<dbReference type="Gene3D" id="3.30.1490.220">
    <property type="match status" value="1"/>
</dbReference>